<evidence type="ECO:0000256" key="4">
    <source>
        <dbReference type="HAMAP-Rule" id="MF_00622"/>
    </source>
</evidence>
<dbReference type="InterPro" id="IPR020568">
    <property type="entry name" value="Ribosomal_Su5_D2-typ_SF"/>
</dbReference>
<gene>
    <name evidence="4" type="primary">rrp42</name>
    <name evidence="7" type="ORF">D5R95_08685</name>
</gene>
<name>A0A424YNV2_9EURY</name>
<dbReference type="GO" id="GO:0000177">
    <property type="term" value="C:cytoplasmic exosome (RNase complex)"/>
    <property type="evidence" value="ECO:0007669"/>
    <property type="project" value="TreeGrafter"/>
</dbReference>
<comment type="similarity">
    <text evidence="4">Belongs to the RNase PH family. Rrp42 subfamily.</text>
</comment>
<dbReference type="FunFam" id="3.30.230.70:FF:000017">
    <property type="entry name" value="Exosome complex component Rrp42"/>
    <property type="match status" value="1"/>
</dbReference>
<protein>
    <recommendedName>
        <fullName evidence="4">Exosome complex component Rrp42</fullName>
    </recommendedName>
</protein>
<comment type="subcellular location">
    <subcellularLocation>
        <location evidence="1 4">Cytoplasm</location>
    </subcellularLocation>
</comment>
<dbReference type="InterPro" id="IPR036345">
    <property type="entry name" value="ExoRNase_PH_dom2_sf"/>
</dbReference>
<feature type="domain" description="Exoribonuclease phosphorolytic" evidence="5">
    <location>
        <begin position="33"/>
        <end position="168"/>
    </location>
</feature>
<dbReference type="EMBL" id="QZAB01000552">
    <property type="protein sequence ID" value="RQD80579.1"/>
    <property type="molecule type" value="Genomic_DNA"/>
</dbReference>
<evidence type="ECO:0000256" key="3">
    <source>
        <dbReference type="ARBA" id="ARBA00022835"/>
    </source>
</evidence>
<dbReference type="RefSeq" id="WP_259134896.1">
    <property type="nucleotide sequence ID" value="NZ_JANUCS010000008.1"/>
</dbReference>
<accession>A0A424YNV2</accession>
<dbReference type="InterPro" id="IPR015847">
    <property type="entry name" value="ExoRNase_PH_dom2"/>
</dbReference>
<dbReference type="InterPro" id="IPR027408">
    <property type="entry name" value="PNPase/RNase_PH_dom_sf"/>
</dbReference>
<feature type="domain" description="Exoribonuclease phosphorolytic" evidence="6">
    <location>
        <begin position="184"/>
        <end position="248"/>
    </location>
</feature>
<dbReference type="InterPro" id="IPR001247">
    <property type="entry name" value="ExoRNase_PH_dom1"/>
</dbReference>
<reference evidence="7 8" key="1">
    <citation type="submission" date="2018-08" db="EMBL/GenBank/DDBJ databases">
        <title>The metabolism and importance of syntrophic acetate oxidation coupled to methane or sulfide production in haloalkaline environments.</title>
        <authorList>
            <person name="Timmers P.H.A."/>
            <person name="Vavourakis C.D."/>
            <person name="Sorokin D.Y."/>
            <person name="Sinninghe Damste J.S."/>
            <person name="Muyzer G."/>
            <person name="Stams A.J.M."/>
            <person name="Plugge C.M."/>
        </authorList>
    </citation>
    <scope>NUCLEOTIDE SEQUENCE [LARGE SCALE GENOMIC DNA]</scope>
    <source>
        <strain evidence="7">MSAO_Arc3</strain>
    </source>
</reference>
<comment type="caution">
    <text evidence="7">The sequence shown here is derived from an EMBL/GenBank/DDBJ whole genome shotgun (WGS) entry which is preliminary data.</text>
</comment>
<dbReference type="HAMAP" id="MF_00622">
    <property type="entry name" value="Exosome_Rrp42"/>
    <property type="match status" value="1"/>
</dbReference>
<dbReference type="NCBIfam" id="NF003282">
    <property type="entry name" value="PRK04282.1-1"/>
    <property type="match status" value="1"/>
</dbReference>
<dbReference type="Pfam" id="PF01138">
    <property type="entry name" value="RNase_PH"/>
    <property type="match status" value="1"/>
</dbReference>
<evidence type="ECO:0000259" key="5">
    <source>
        <dbReference type="Pfam" id="PF01138"/>
    </source>
</evidence>
<dbReference type="SUPFAM" id="SSF55666">
    <property type="entry name" value="Ribonuclease PH domain 2-like"/>
    <property type="match status" value="1"/>
</dbReference>
<dbReference type="GO" id="GO:0035925">
    <property type="term" value="F:mRNA 3'-UTR AU-rich region binding"/>
    <property type="evidence" value="ECO:0007669"/>
    <property type="project" value="TreeGrafter"/>
</dbReference>
<proteinExistence type="inferred from homology"/>
<keyword evidence="3 4" id="KW-0271">Exosome</keyword>
<dbReference type="GO" id="GO:0016075">
    <property type="term" value="P:rRNA catabolic process"/>
    <property type="evidence" value="ECO:0007669"/>
    <property type="project" value="TreeGrafter"/>
</dbReference>
<dbReference type="InterPro" id="IPR020869">
    <property type="entry name" value="Rrp42_archaea"/>
</dbReference>
<evidence type="ECO:0000259" key="6">
    <source>
        <dbReference type="Pfam" id="PF03725"/>
    </source>
</evidence>
<organism evidence="7 8">
    <name type="scientific">Methanosalsum natronophilum</name>
    <dbReference type="NCBI Taxonomy" id="768733"/>
    <lineage>
        <taxon>Archaea</taxon>
        <taxon>Methanobacteriati</taxon>
        <taxon>Methanobacteriota</taxon>
        <taxon>Stenosarchaea group</taxon>
        <taxon>Methanomicrobia</taxon>
        <taxon>Methanosarcinales</taxon>
        <taxon>Methanosarcinaceae</taxon>
        <taxon>Methanosalsum</taxon>
    </lineage>
</organism>
<keyword evidence="2 4" id="KW-0963">Cytoplasm</keyword>
<dbReference type="PANTHER" id="PTHR11097:SF8">
    <property type="entry name" value="EXOSOME COMPLEX COMPONENT RRP42"/>
    <property type="match status" value="1"/>
</dbReference>
<dbReference type="Proteomes" id="UP000284763">
    <property type="component" value="Unassembled WGS sequence"/>
</dbReference>
<evidence type="ECO:0000256" key="1">
    <source>
        <dbReference type="ARBA" id="ARBA00004496"/>
    </source>
</evidence>
<dbReference type="Gene3D" id="3.30.230.70">
    <property type="entry name" value="GHMP Kinase, N-terminal domain"/>
    <property type="match status" value="1"/>
</dbReference>
<dbReference type="AlphaFoldDB" id="A0A424YNV2"/>
<evidence type="ECO:0000313" key="8">
    <source>
        <dbReference type="Proteomes" id="UP000284763"/>
    </source>
</evidence>
<evidence type="ECO:0000256" key="2">
    <source>
        <dbReference type="ARBA" id="ARBA00022490"/>
    </source>
</evidence>
<evidence type="ECO:0000313" key="7">
    <source>
        <dbReference type="EMBL" id="RQD80579.1"/>
    </source>
</evidence>
<dbReference type="CDD" id="cd11365">
    <property type="entry name" value="RNase_PH_archRRP42"/>
    <property type="match status" value="1"/>
</dbReference>
<sequence>MLMSSEVMARLKKDYIYNLMLKGEREDKRSFDEVRDIQIETNVIDKAEGSAKVQVGQTQLIAGIKLQKGTPFPDSPDEGVIITSMELNPIASPIFEPGPPNENAVEMSRVVDRGIRESGSIDLKKLCIKEGEEVWMVFVDIHVLNDDGNILDAASIGAISALLTTKIPAIGEDNDEIPVPVRELPVAISLVDIEGQLMVDPSLDEETICNTKITIISNQDGSICGMQKSGNGGLTIDQVLEASEIAVKRASEIREKHLLDI</sequence>
<dbReference type="SUPFAM" id="SSF54211">
    <property type="entry name" value="Ribosomal protein S5 domain 2-like"/>
    <property type="match status" value="1"/>
</dbReference>
<dbReference type="PANTHER" id="PTHR11097">
    <property type="entry name" value="EXOSOME COMPLEX EXONUCLEASE RIBOSOMAL RNA PROCESSING PROTEIN"/>
    <property type="match status" value="1"/>
</dbReference>
<dbReference type="Pfam" id="PF03725">
    <property type="entry name" value="RNase_PH_C"/>
    <property type="match status" value="1"/>
</dbReference>
<comment type="subunit">
    <text evidence="4">Component of the archaeal exosome complex. Forms a hexameric ring-like arrangement composed of 3 Rrp41-Rrp42 heterodimers. The hexameric ring associates with a trimer of Rrp4 and/or Csl4 subunits.</text>
</comment>
<dbReference type="InterPro" id="IPR050590">
    <property type="entry name" value="Exosome_comp_Rrp42_subfam"/>
</dbReference>
<comment type="function">
    <text evidence="4">Non-catalytic component of the exosome, which is a complex involved in RNA degradation. Contributes to the structuring of the Rrp41 active site.</text>
</comment>